<dbReference type="EMBL" id="JAYMYQ010000002">
    <property type="protein sequence ID" value="KAK7351653.1"/>
    <property type="molecule type" value="Genomic_DNA"/>
</dbReference>
<evidence type="ECO:0000313" key="4">
    <source>
        <dbReference type="EMBL" id="KAK7351653.1"/>
    </source>
</evidence>
<evidence type="ECO:0000259" key="3">
    <source>
        <dbReference type="SMART" id="SM00775"/>
    </source>
</evidence>
<dbReference type="InterPro" id="IPR036412">
    <property type="entry name" value="HAD-like_sf"/>
</dbReference>
<sequence>MQAVGRLGSYISQGVYTVSGPFHPFGGAVDIVVVQQPDGTFKSSPWYVRFGKFQGVLKAREKVVDICVNGMQAGFQMHLDSKGEAFFLREIDAQDSLFVSSGDDAHDHPRSLRSKSCNFDSNDGVGRTSSRRSRILGLVFGRRSLKQEHGGDGEVIGNRVDSFERAEIAANLLDLKWSTNISDQNGVDASSGDCNNDQFNQEPCFDVARDGECHLNGKEGVCDGAEGDVQVACVEMKLQARLQKQLNGEEVAAVNTEEAHGVCSQTSKSSELAVDCSGEQKAHQVMYHVHVHDEVLHRATVLLSEQDAKFRNPDGIDDSIQSRQRLPFDWRMGTETKEVTTNVDLGVPVLEVSEFHSQVQQMSFPDDSLYNEVDVEEKTASPKLQPVNMGLGHCSSEKVESNCISKHSTSRSLDDQLLDENNMKDIDIFSTISCPLDSLSDCSPRKTSRRSPSPSSGDENFFFSDLDESVINDRFERSFSPEEAEKEDYISYENGSEKFRVMFSPIAIPRNEAAGDEVGHHAGSLPNISSGSNGIVQRRLSQSLDSKSASSPWEFPGNDGLQCLKSDKDKENQLSHDEPGAKDCHDSGEFKGTILKLFHGNRICTSYLSTEFENDSCLQVIFLLIPVGCCMVSYERPQVFKLEDMNQVEEIHPGDPSTQNPSSHGNWRLWPFSLRRAGPRNPMLPPPPSNAKNTTFGNSPETTISTGMNKNELKPNIMKNKVRETAPTSEQLASLNLKEGMNTVTFTFSTAVLGKQQVDARIYLWKWNTRIVISDVDGTITRLYLEQLQRNIRTLVIVNVGHSGVSFHACFLVVKSAYELLNTYRSLTGPVEGKLYYYSLWSFQMTELGNLGWSDVLGQFMPLVGIDWSQTGVAHLFSAIKENGYQLLFLSARSISQAYLTRQFLLNLKQDGKVLPDGPVVISPDGLFPSLYREGNKRVPHEFKIACLEDIRALFPSDCNPFYAGFGNRDTDEISYLKVGIPKGKIFIINPRGEIVVNRRLDTKSYTSMHALVNGMFPPTNSSEQEDFNSWNFWKLPPPAIDI</sequence>
<feature type="compositionally biased region" description="Basic and acidic residues" evidence="2">
    <location>
        <begin position="565"/>
        <end position="582"/>
    </location>
</feature>
<name>A0AAN9MHW3_CANGL</name>
<proteinExistence type="inferred from homology"/>
<feature type="region of interest" description="Disordered" evidence="2">
    <location>
        <begin position="440"/>
        <end position="462"/>
    </location>
</feature>
<evidence type="ECO:0000256" key="2">
    <source>
        <dbReference type="SAM" id="MobiDB-lite"/>
    </source>
</evidence>
<protein>
    <recommendedName>
        <fullName evidence="3">LNS2/PITP domain-containing protein</fullName>
    </recommendedName>
</protein>
<dbReference type="GO" id="GO:0008195">
    <property type="term" value="F:phosphatidate phosphatase activity"/>
    <property type="evidence" value="ECO:0007669"/>
    <property type="project" value="TreeGrafter"/>
</dbReference>
<dbReference type="InterPro" id="IPR007651">
    <property type="entry name" value="Lipin_N"/>
</dbReference>
<feature type="region of interest" description="Disordered" evidence="2">
    <location>
        <begin position="547"/>
        <end position="582"/>
    </location>
</feature>
<dbReference type="InterPro" id="IPR013209">
    <property type="entry name" value="LNS2"/>
</dbReference>
<dbReference type="Pfam" id="PF08235">
    <property type="entry name" value="LNS2"/>
    <property type="match status" value="2"/>
</dbReference>
<evidence type="ECO:0000313" key="5">
    <source>
        <dbReference type="Proteomes" id="UP001367508"/>
    </source>
</evidence>
<organism evidence="4 5">
    <name type="scientific">Canavalia gladiata</name>
    <name type="common">Sword bean</name>
    <name type="synonym">Dolichos gladiatus</name>
    <dbReference type="NCBI Taxonomy" id="3824"/>
    <lineage>
        <taxon>Eukaryota</taxon>
        <taxon>Viridiplantae</taxon>
        <taxon>Streptophyta</taxon>
        <taxon>Embryophyta</taxon>
        <taxon>Tracheophyta</taxon>
        <taxon>Spermatophyta</taxon>
        <taxon>Magnoliopsida</taxon>
        <taxon>eudicotyledons</taxon>
        <taxon>Gunneridae</taxon>
        <taxon>Pentapetalae</taxon>
        <taxon>rosids</taxon>
        <taxon>fabids</taxon>
        <taxon>Fabales</taxon>
        <taxon>Fabaceae</taxon>
        <taxon>Papilionoideae</taxon>
        <taxon>50 kb inversion clade</taxon>
        <taxon>NPAAA clade</taxon>
        <taxon>indigoferoid/millettioid clade</taxon>
        <taxon>Phaseoleae</taxon>
        <taxon>Canavalia</taxon>
    </lineage>
</organism>
<reference evidence="4 5" key="1">
    <citation type="submission" date="2024-01" db="EMBL/GenBank/DDBJ databases">
        <title>The genomes of 5 underutilized Papilionoideae crops provide insights into root nodulation and disease resistanc.</title>
        <authorList>
            <person name="Jiang F."/>
        </authorList>
    </citation>
    <scope>NUCLEOTIDE SEQUENCE [LARGE SCALE GENOMIC DNA]</scope>
    <source>
        <strain evidence="4">LVBAO_FW01</strain>
        <tissue evidence="4">Leaves</tissue>
    </source>
</reference>
<dbReference type="Proteomes" id="UP001367508">
    <property type="component" value="Unassembled WGS sequence"/>
</dbReference>
<accession>A0AAN9MHW3</accession>
<dbReference type="SUPFAM" id="SSF56784">
    <property type="entry name" value="HAD-like"/>
    <property type="match status" value="1"/>
</dbReference>
<dbReference type="InterPro" id="IPR031315">
    <property type="entry name" value="LNS2/PITP"/>
</dbReference>
<feature type="domain" description="LNS2/PITP" evidence="3">
    <location>
        <begin position="849"/>
        <end position="998"/>
    </location>
</feature>
<dbReference type="SMART" id="SM00775">
    <property type="entry name" value="LNS2"/>
    <property type="match status" value="1"/>
</dbReference>
<comment type="caution">
    <text evidence="4">The sequence shown here is derived from an EMBL/GenBank/DDBJ whole genome shotgun (WGS) entry which is preliminary data.</text>
</comment>
<evidence type="ECO:0000256" key="1">
    <source>
        <dbReference type="ARBA" id="ARBA00005476"/>
    </source>
</evidence>
<dbReference type="PANTHER" id="PTHR12181">
    <property type="entry name" value="LIPIN"/>
    <property type="match status" value="1"/>
</dbReference>
<dbReference type="PANTHER" id="PTHR12181:SF69">
    <property type="entry name" value="LNS2 (LIPIN_NED1_SMP2) PROTEIN"/>
    <property type="match status" value="1"/>
</dbReference>
<keyword evidence="5" id="KW-1185">Reference proteome</keyword>
<comment type="similarity">
    <text evidence="1">Belongs to the lipin family.</text>
</comment>
<gene>
    <name evidence="4" type="ORF">VNO77_11250</name>
</gene>
<dbReference type="Pfam" id="PF04571">
    <property type="entry name" value="Lipin_N"/>
    <property type="match status" value="1"/>
</dbReference>
<dbReference type="InterPro" id="IPR026058">
    <property type="entry name" value="LIPIN"/>
</dbReference>
<dbReference type="AlphaFoldDB" id="A0AAN9MHW3"/>